<organism evidence="1 2">
    <name type="scientific">Rhizobium ruizarguesonis</name>
    <dbReference type="NCBI Taxonomy" id="2081791"/>
    <lineage>
        <taxon>Bacteria</taxon>
        <taxon>Pseudomonadati</taxon>
        <taxon>Pseudomonadota</taxon>
        <taxon>Alphaproteobacteria</taxon>
        <taxon>Hyphomicrobiales</taxon>
        <taxon>Rhizobiaceae</taxon>
        <taxon>Rhizobium/Agrobacterium group</taxon>
        <taxon>Rhizobium</taxon>
    </lineage>
</organism>
<dbReference type="Proteomes" id="UP000078465">
    <property type="component" value="Plasmid unnamed2"/>
</dbReference>
<protein>
    <submittedName>
        <fullName evidence="1">Uncharacterized protein</fullName>
    </submittedName>
</protein>
<keyword evidence="1" id="KW-0614">Plasmid</keyword>
<sequence length="139" mass="16106">MQHVVTERPGDGIPEAPKALCDVRRNSWVKVDRPRIRNDTLRSYSDGSKKGVGIRIAVEKYIIRKCVGDFSDVVSDLEQKFPDIVRRLPVRKRERGFSIVRWRKVIVGNIEGIVSGAYDPTSQDHELWRLNLKLRFTIY</sequence>
<proteinExistence type="predicted"/>
<dbReference type="EMBL" id="CP171852">
    <property type="protein sequence ID" value="XKM38931.1"/>
    <property type="molecule type" value="Genomic_DNA"/>
</dbReference>
<accession>A0ACD5EIK4</accession>
<evidence type="ECO:0000313" key="1">
    <source>
        <dbReference type="EMBL" id="XKM38931.1"/>
    </source>
</evidence>
<name>A0ACD5EIK4_9HYPH</name>
<geneLocation type="plasmid" evidence="1 2">
    <name>unnamed2</name>
</geneLocation>
<evidence type="ECO:0000313" key="2">
    <source>
        <dbReference type="Proteomes" id="UP000078465"/>
    </source>
</evidence>
<gene>
    <name evidence="1" type="ORF">A4U53_005340</name>
</gene>
<reference evidence="1" key="1">
    <citation type="submission" date="2024-10" db="EMBL/GenBank/DDBJ databases">
        <title>Strain of Rhizobium-related bacteria isolated fromm roots of Vavilovia formosa.</title>
        <authorList>
            <person name="Kimeklis A."/>
            <person name="Afonin A."/>
        </authorList>
    </citation>
    <scope>NUCLEOTIDE SEQUENCE</scope>
    <source>
        <strain evidence="1">Vaf-46</strain>
    </source>
</reference>